<reference evidence="2 3" key="1">
    <citation type="journal article" date="2020" name="Microb. Genom.">
        <title>Genetic diversity of clinical and environmental Mucorales isolates obtained from an investigation of mucormycosis cases among solid organ transplant recipients.</title>
        <authorList>
            <person name="Nguyen M.H."/>
            <person name="Kaul D."/>
            <person name="Muto C."/>
            <person name="Cheng S.J."/>
            <person name="Richter R.A."/>
            <person name="Bruno V.M."/>
            <person name="Liu G."/>
            <person name="Beyhan S."/>
            <person name="Sundermann A.J."/>
            <person name="Mounaud S."/>
            <person name="Pasculle A.W."/>
            <person name="Nierman W.C."/>
            <person name="Driscoll E."/>
            <person name="Cumbie R."/>
            <person name="Clancy C.J."/>
            <person name="Dupont C.L."/>
        </authorList>
    </citation>
    <scope>NUCLEOTIDE SEQUENCE [LARGE SCALE GENOMIC DNA]</scope>
    <source>
        <strain evidence="2 3">GL24</strain>
    </source>
</reference>
<gene>
    <name evidence="2" type="ORF">G6F50_016165</name>
</gene>
<feature type="compositionally biased region" description="Basic residues" evidence="1">
    <location>
        <begin position="33"/>
        <end position="45"/>
    </location>
</feature>
<organism evidence="2 3">
    <name type="scientific">Rhizopus delemar</name>
    <dbReference type="NCBI Taxonomy" id="936053"/>
    <lineage>
        <taxon>Eukaryota</taxon>
        <taxon>Fungi</taxon>
        <taxon>Fungi incertae sedis</taxon>
        <taxon>Mucoromycota</taxon>
        <taxon>Mucoromycotina</taxon>
        <taxon>Mucoromycetes</taxon>
        <taxon>Mucorales</taxon>
        <taxon>Mucorineae</taxon>
        <taxon>Rhizopodaceae</taxon>
        <taxon>Rhizopus</taxon>
    </lineage>
</organism>
<name>A0A9P7C2N0_9FUNG</name>
<evidence type="ECO:0000313" key="2">
    <source>
        <dbReference type="EMBL" id="KAG1532601.1"/>
    </source>
</evidence>
<keyword evidence="3" id="KW-1185">Reference proteome</keyword>
<comment type="caution">
    <text evidence="2">The sequence shown here is derived from an EMBL/GenBank/DDBJ whole genome shotgun (WGS) entry which is preliminary data.</text>
</comment>
<proteinExistence type="predicted"/>
<dbReference type="InterPro" id="IPR010342">
    <property type="entry name" value="DUF938"/>
</dbReference>
<dbReference type="EMBL" id="JAANIU010009793">
    <property type="protein sequence ID" value="KAG1532601.1"/>
    <property type="molecule type" value="Genomic_DNA"/>
</dbReference>
<accession>A0A9P7C2N0</accession>
<evidence type="ECO:0000313" key="3">
    <source>
        <dbReference type="Proteomes" id="UP000740926"/>
    </source>
</evidence>
<dbReference type="Proteomes" id="UP000740926">
    <property type="component" value="Unassembled WGS sequence"/>
</dbReference>
<evidence type="ECO:0000256" key="1">
    <source>
        <dbReference type="SAM" id="MobiDB-lite"/>
    </source>
</evidence>
<sequence length="119" mass="12362">MARRSGLAEPVAAAGAAGGTSAGTRPQPAAGQHIRRRVQRQHAAHHGLGTRAGAVRRAATGAAPWRAAGGFDAWLKARDPRSGIRDSEAVQALAADNGFTRLGDVAMPANNRLLLWRLG</sequence>
<protein>
    <submittedName>
        <fullName evidence="2">Uncharacterized protein</fullName>
    </submittedName>
</protein>
<feature type="region of interest" description="Disordered" evidence="1">
    <location>
        <begin position="1"/>
        <end position="56"/>
    </location>
</feature>
<dbReference type="Pfam" id="PF06080">
    <property type="entry name" value="DUF938"/>
    <property type="match status" value="1"/>
</dbReference>
<dbReference type="AlphaFoldDB" id="A0A9P7C2N0"/>